<feature type="disulfide bond" evidence="3">
    <location>
        <begin position="62"/>
        <end position="97"/>
    </location>
</feature>
<keyword evidence="3" id="KW-1015">Disulfide bond</keyword>
<dbReference type="AlphaFoldDB" id="A0A7D5YVB7"/>
<reference evidence="4" key="2">
    <citation type="submission" date="2020-04" db="EMBL/GenBank/DDBJ databases">
        <authorList>
            <person name="Yang Y."/>
        </authorList>
    </citation>
    <scope>NUCLEOTIDE SEQUENCE</scope>
    <source>
        <tissue evidence="4">Antennae</tissue>
    </source>
</reference>
<dbReference type="CDD" id="cd23992">
    <property type="entry name" value="PBP_GOBP"/>
    <property type="match status" value="1"/>
</dbReference>
<organism evidence="4">
    <name type="scientific">Streltzoviella insularis</name>
    <dbReference type="NCBI Taxonomy" id="1206366"/>
    <lineage>
        <taxon>Eukaryota</taxon>
        <taxon>Metazoa</taxon>
        <taxon>Ecdysozoa</taxon>
        <taxon>Arthropoda</taxon>
        <taxon>Hexapoda</taxon>
        <taxon>Insecta</taxon>
        <taxon>Pterygota</taxon>
        <taxon>Neoptera</taxon>
        <taxon>Endopterygota</taxon>
        <taxon>Lepidoptera</taxon>
        <taxon>Glossata</taxon>
        <taxon>Ditrysia</taxon>
        <taxon>Cossoidea</taxon>
        <taxon>Cossidae</taxon>
        <taxon>Cossinae</taxon>
        <taxon>Streltzoviella</taxon>
    </lineage>
</organism>
<dbReference type="EMBL" id="MT386743">
    <property type="protein sequence ID" value="QLI62027.1"/>
    <property type="molecule type" value="mRNA"/>
</dbReference>
<dbReference type="InterPro" id="IPR006072">
    <property type="entry name" value="Odorant/phero-bd_Lep"/>
</dbReference>
<reference evidence="4" key="1">
    <citation type="journal article" date="2019" name="Sci. Rep.">
        <title>Antennal transcriptome analyses and olfactory protein identification in an important wood-boring moth pest, Streltzoviella insularis (Lepidoptera: Cossidae).</title>
        <authorList>
            <person name="Yang Y"/>
            <person name="Li W"/>
            <person name="Tao J Zong.S."/>
        </authorList>
    </citation>
    <scope>NUCLEOTIDE SEQUENCE</scope>
    <source>
        <tissue evidence="4">Antennae</tissue>
    </source>
</reference>
<feature type="disulfide bond" evidence="3">
    <location>
        <begin position="93"/>
        <end position="151"/>
    </location>
</feature>
<dbReference type="InterPro" id="IPR006170">
    <property type="entry name" value="PBP/GOBP"/>
</dbReference>
<dbReference type="InterPro" id="IPR036728">
    <property type="entry name" value="PBP_GOBP_sf"/>
</dbReference>
<keyword evidence="2" id="KW-0813">Transport</keyword>
<dbReference type="SUPFAM" id="SSF47565">
    <property type="entry name" value="Insect pheromone/odorant-binding proteins"/>
    <property type="match status" value="1"/>
</dbReference>
<evidence type="ECO:0000256" key="3">
    <source>
        <dbReference type="PIRSR" id="PIRSR015604-1"/>
    </source>
</evidence>
<dbReference type="Pfam" id="PF01395">
    <property type="entry name" value="PBP_GOBP"/>
    <property type="match status" value="1"/>
</dbReference>
<dbReference type="SMR" id="A0A7D5YVB7"/>
<name>A0A7D5YVB7_9NEOP</name>
<dbReference type="PIRSF" id="PIRSF015604">
    <property type="entry name" value="Odorant/phero_bd"/>
    <property type="match status" value="1"/>
</dbReference>
<evidence type="ECO:0000313" key="4">
    <source>
        <dbReference type="EMBL" id="QLI62027.1"/>
    </source>
</evidence>
<proteinExistence type="evidence at transcript level"/>
<evidence type="ECO:0000256" key="1">
    <source>
        <dbReference type="ARBA" id="ARBA00008098"/>
    </source>
</evidence>
<comment type="similarity">
    <text evidence="1">Belongs to the PBP/GOBP family.</text>
</comment>
<feature type="disulfide bond" evidence="3">
    <location>
        <begin position="140"/>
        <end position="160"/>
    </location>
</feature>
<dbReference type="SMART" id="SM00708">
    <property type="entry name" value="PhBP"/>
    <property type="match status" value="1"/>
</dbReference>
<accession>A0A7D5YVB7</accession>
<dbReference type="PRINTS" id="PR00484">
    <property type="entry name" value="PBPGOBP"/>
</dbReference>
<evidence type="ECO:0000256" key="2">
    <source>
        <dbReference type="ARBA" id="ARBA00022448"/>
    </source>
</evidence>
<dbReference type="Gene3D" id="1.10.238.20">
    <property type="entry name" value="Pheromone/general odorant binding protein domain"/>
    <property type="match status" value="1"/>
</dbReference>
<sequence>MDSEVADIIYKEALQKYTAKMLTQTKIVVLVIVYLAIDSRVESSKEIMKEMTVNFGKALADCKKEMGLPDSIDADFYNFWKEDYEVSNRYTGCAIICLSTKLDLVDPDGGLHHGNAHEFAKKHGADDAMAKQLIDIIHQCEKSTPRNDDGCIMMLGIAKCFKAEIHKLDWAPSMDLMVGEVIAEV</sequence>
<protein>
    <submittedName>
        <fullName evidence="4">Pheromone-binding protein 1</fullName>
    </submittedName>
</protein>
<dbReference type="GO" id="GO:0005549">
    <property type="term" value="F:odorant binding"/>
    <property type="evidence" value="ECO:0007669"/>
    <property type="project" value="InterPro"/>
</dbReference>